<dbReference type="CDD" id="cd04693">
    <property type="entry name" value="NUDIX_Hydrolase"/>
    <property type="match status" value="1"/>
</dbReference>
<evidence type="ECO:0000256" key="1">
    <source>
        <dbReference type="ARBA" id="ARBA00022801"/>
    </source>
</evidence>
<dbReference type="EMBL" id="CP039247">
    <property type="protein sequence ID" value="QCB28851.1"/>
    <property type="molecule type" value="Genomic_DNA"/>
</dbReference>
<dbReference type="Proteomes" id="UP000296352">
    <property type="component" value="Chromosome"/>
</dbReference>
<dbReference type="InterPro" id="IPR020084">
    <property type="entry name" value="NUDIX_hydrolase_CS"/>
</dbReference>
<gene>
    <name evidence="3" type="ORF">CENDO_07885</name>
</gene>
<name>A0A4P7QGF6_9CORY</name>
<dbReference type="InterPro" id="IPR015797">
    <property type="entry name" value="NUDIX_hydrolase-like_dom_sf"/>
</dbReference>
<dbReference type="PROSITE" id="PS51462">
    <property type="entry name" value="NUDIX"/>
    <property type="match status" value="1"/>
</dbReference>
<dbReference type="Pfam" id="PF00293">
    <property type="entry name" value="NUDIX"/>
    <property type="match status" value="1"/>
</dbReference>
<dbReference type="GO" id="GO:0016787">
    <property type="term" value="F:hydrolase activity"/>
    <property type="evidence" value="ECO:0007669"/>
    <property type="project" value="UniProtKB-KW"/>
</dbReference>
<proteinExistence type="predicted"/>
<dbReference type="OrthoDB" id="67499at2"/>
<dbReference type="AlphaFoldDB" id="A0A4P7QGF6"/>
<evidence type="ECO:0000313" key="4">
    <source>
        <dbReference type="Proteomes" id="UP000296352"/>
    </source>
</evidence>
<dbReference type="EC" id="3.6.1.-" evidence="3"/>
<evidence type="ECO:0000259" key="2">
    <source>
        <dbReference type="PROSITE" id="PS51462"/>
    </source>
</evidence>
<feature type="domain" description="Nudix hydrolase" evidence="2">
    <location>
        <begin position="28"/>
        <end position="157"/>
    </location>
</feature>
<reference evidence="3 4" key="1">
    <citation type="submission" date="2019-04" db="EMBL/GenBank/DDBJ databases">
        <title>Corynebacterium endometrii sp. nov., isolated from the uterus of a cow with endometritis.</title>
        <authorList>
            <person name="Ballas P."/>
            <person name="Ruckert C."/>
            <person name="Wagener K."/>
            <person name="Drillich M."/>
            <person name="Kaempfer P."/>
            <person name="Busse H.-J."/>
            <person name="Ehling-Schulz M."/>
        </authorList>
    </citation>
    <scope>NUCLEOTIDE SEQUENCE [LARGE SCALE GENOMIC DNA]</scope>
    <source>
        <strain evidence="3 4">LMM-1653</strain>
    </source>
</reference>
<dbReference type="PANTHER" id="PTHR10885">
    <property type="entry name" value="ISOPENTENYL-DIPHOSPHATE DELTA-ISOMERASE"/>
    <property type="match status" value="1"/>
</dbReference>
<accession>A0A4P7QGF6</accession>
<sequence length="177" mass="20140">MEHWDVYDEHRQRTGKQVPRGPVIAEGHFHTVVHLCLFDDLGRMLIQRRAPDKPTWPGQWDFSVGGSVVAGETSAEGVARETREELGIELDPSQLRAAFTFNFPGGFDDFYLVEKPVDLESLAVPNDEVAAIKWASQEEVLALVRSGEFIGYRESVLRFVFDFVNYPDIFAVTPQWR</sequence>
<dbReference type="PANTHER" id="PTHR10885:SF0">
    <property type="entry name" value="ISOPENTENYL-DIPHOSPHATE DELTA-ISOMERASE"/>
    <property type="match status" value="1"/>
</dbReference>
<dbReference type="PROSITE" id="PS00893">
    <property type="entry name" value="NUDIX_BOX"/>
    <property type="match status" value="1"/>
</dbReference>
<organism evidence="3 4">
    <name type="scientific">Corynebacterium endometrii</name>
    <dbReference type="NCBI Taxonomy" id="2488819"/>
    <lineage>
        <taxon>Bacteria</taxon>
        <taxon>Bacillati</taxon>
        <taxon>Actinomycetota</taxon>
        <taxon>Actinomycetes</taxon>
        <taxon>Mycobacteriales</taxon>
        <taxon>Corynebacteriaceae</taxon>
        <taxon>Corynebacterium</taxon>
    </lineage>
</organism>
<keyword evidence="1 3" id="KW-0378">Hydrolase</keyword>
<evidence type="ECO:0000313" key="3">
    <source>
        <dbReference type="EMBL" id="QCB28851.1"/>
    </source>
</evidence>
<dbReference type="KEGG" id="cee:CENDO_07885"/>
<dbReference type="RefSeq" id="WP_136141534.1">
    <property type="nucleotide sequence ID" value="NZ_CP039247.1"/>
</dbReference>
<dbReference type="SUPFAM" id="SSF55811">
    <property type="entry name" value="Nudix"/>
    <property type="match status" value="1"/>
</dbReference>
<dbReference type="InterPro" id="IPR000086">
    <property type="entry name" value="NUDIX_hydrolase_dom"/>
</dbReference>
<dbReference type="Gene3D" id="3.90.79.10">
    <property type="entry name" value="Nucleoside Triphosphate Pyrophosphohydrolase"/>
    <property type="match status" value="1"/>
</dbReference>
<keyword evidence="4" id="KW-1185">Reference proteome</keyword>
<protein>
    <submittedName>
        <fullName evidence="3">Nudix hydrolase</fullName>
        <ecNumber evidence="3">3.6.1.-</ecNumber>
    </submittedName>
</protein>